<feature type="region of interest" description="Disordered" evidence="1">
    <location>
        <begin position="282"/>
        <end position="317"/>
    </location>
</feature>
<dbReference type="Proteomes" id="UP000594480">
    <property type="component" value="Chromosome"/>
</dbReference>
<evidence type="ECO:0000256" key="1">
    <source>
        <dbReference type="SAM" id="MobiDB-lite"/>
    </source>
</evidence>
<dbReference type="EMBL" id="CP064760">
    <property type="protein sequence ID" value="QPE03727.1"/>
    <property type="molecule type" value="Genomic_DNA"/>
</dbReference>
<gene>
    <name evidence="2" type="ORF">IT882_10550</name>
</gene>
<evidence type="ECO:0000313" key="2">
    <source>
        <dbReference type="EMBL" id="QPE03727.1"/>
    </source>
</evidence>
<accession>A0A7S8RGN0</accession>
<reference evidence="2 3" key="1">
    <citation type="submission" date="2020-11" db="EMBL/GenBank/DDBJ databases">
        <title>Amino acid is mineralized and recycled by bacteria in oceanic microbiome.</title>
        <authorList>
            <person name="Zheng L.Y."/>
        </authorList>
    </citation>
    <scope>NUCLEOTIDE SEQUENCE [LARGE SCALE GENOMIC DNA]</scope>
    <source>
        <strain evidence="2 3">A32-1</strain>
    </source>
</reference>
<keyword evidence="3" id="KW-1185">Reference proteome</keyword>
<feature type="compositionally biased region" description="Pro residues" evidence="1">
    <location>
        <begin position="299"/>
        <end position="317"/>
    </location>
</feature>
<protein>
    <submittedName>
        <fullName evidence="2">Uncharacterized protein</fullName>
    </submittedName>
</protein>
<name>A0A7S8RGN0_9MICO</name>
<sequence length="317" mass="34950">MQPRIAISPSPVRLHVASDAAPTTRPRDNRTLVRVRHGVWADAAAWRALPPWDRYLARVHAVALLRPDAVFCRESAAALWGQPIFGEPRDIHLFDGGAARSHRVGDVVRHASIAPPRVVEAGGLLLTAPADTAVALMRALRPAWGLAAVDATISERQLGLCTIAEVRDALSLQVDRRHRRRCVWALDHADPRSESVGESVSRAVISWLGFEEPELQHPFHLEGHDDRCDFFWPRSGVAGESDGYGKYAAPADLIAEKRREDRLRRHLRGFARWDWHDAMRADPCAERSRQPASAASARPNPPCSPPSPPAPPVPATP</sequence>
<dbReference type="AlphaFoldDB" id="A0A7S8RGN0"/>
<evidence type="ECO:0000313" key="3">
    <source>
        <dbReference type="Proteomes" id="UP000594480"/>
    </source>
</evidence>
<organism evidence="2 3">
    <name type="scientific">Microbacterium schleiferi</name>
    <dbReference type="NCBI Taxonomy" id="69362"/>
    <lineage>
        <taxon>Bacteria</taxon>
        <taxon>Bacillati</taxon>
        <taxon>Actinomycetota</taxon>
        <taxon>Actinomycetes</taxon>
        <taxon>Micrococcales</taxon>
        <taxon>Microbacteriaceae</taxon>
        <taxon>Microbacterium</taxon>
    </lineage>
</organism>
<dbReference type="RefSeq" id="WP_195691819.1">
    <property type="nucleotide sequence ID" value="NZ_CP064760.1"/>
</dbReference>
<dbReference type="KEGG" id="msf:IT882_10550"/>
<proteinExistence type="predicted"/>